<dbReference type="EMBL" id="AWSD01000386">
    <property type="protein sequence ID" value="ERH15598.1"/>
    <property type="molecule type" value="Genomic_DNA"/>
</dbReference>
<organism evidence="3 4">
    <name type="scientific">Actinomyces johnsonii F0510</name>
    <dbReference type="NCBI Taxonomy" id="1227262"/>
    <lineage>
        <taxon>Bacteria</taxon>
        <taxon>Bacillati</taxon>
        <taxon>Actinomycetota</taxon>
        <taxon>Actinomycetes</taxon>
        <taxon>Actinomycetales</taxon>
        <taxon>Actinomycetaceae</taxon>
        <taxon>Actinomyces</taxon>
    </lineage>
</organism>
<dbReference type="RefSeq" id="WP_021607734.1">
    <property type="nucleotide sequence ID" value="NZ_KE951824.1"/>
</dbReference>
<evidence type="ECO:0000259" key="2">
    <source>
        <dbReference type="Pfam" id="PF01370"/>
    </source>
</evidence>
<dbReference type="InterPro" id="IPR001509">
    <property type="entry name" value="Epimerase_deHydtase"/>
</dbReference>
<gene>
    <name evidence="3" type="ORF">HMPREF1549_03142</name>
</gene>
<dbReference type="Pfam" id="PF01370">
    <property type="entry name" value="Epimerase"/>
    <property type="match status" value="1"/>
</dbReference>
<evidence type="ECO:0000313" key="4">
    <source>
        <dbReference type="Proteomes" id="UP000016498"/>
    </source>
</evidence>
<sequence>MKIFVTGIAGFLGSHIANAFVTAGHEVVGVDDLSGGDPLNVPEGAYWTIASCLNPDSFRDLLRGSDVVYHCAASAYDGLSVFSPAFVFRDTAQASVEMVTAAIAADVGRFVYCSSMARYGRGIPPFSEEDEARPVTPYGIAKLSAEQVIRALFDAHGGEWVIAVPHNIIGPRQNFTDPYRNVAAIMINRMLQGEQPIIYGDGSHRRCFTFISDAVTPLQNMASGSEPVRQIINIGPDEQTSSILELAQEIADLMNFSLRPIHVPNRLLEVDDARCSSEKARRLLGYHTQVTLREGLSEMVDWMSAVGPRPFRYNRTIELRTESTPETWSHGLI</sequence>
<dbReference type="AlphaFoldDB" id="U1R7A4"/>
<name>U1R7A4_9ACTO</name>
<reference evidence="3 4" key="1">
    <citation type="submission" date="2013-06" db="EMBL/GenBank/DDBJ databases">
        <authorList>
            <person name="Weinstock G."/>
            <person name="Sodergren E."/>
            <person name="Lobos E.A."/>
            <person name="Fulton L."/>
            <person name="Fulton R."/>
            <person name="Courtney L."/>
            <person name="Fronick C."/>
            <person name="O'Laughlin M."/>
            <person name="Godfrey J."/>
            <person name="Wilson R.M."/>
            <person name="Miner T."/>
            <person name="Farmer C."/>
            <person name="Delehaunty K."/>
            <person name="Cordes M."/>
            <person name="Minx P."/>
            <person name="Tomlinson C."/>
            <person name="Chen J."/>
            <person name="Wollam A."/>
            <person name="Pepin K.H."/>
            <person name="Bhonagiri V."/>
            <person name="Zhang X."/>
            <person name="Warren W."/>
            <person name="Mitreva M."/>
            <person name="Mardis E.R."/>
            <person name="Wilson R.K."/>
        </authorList>
    </citation>
    <scope>NUCLEOTIDE SEQUENCE [LARGE SCALE GENOMIC DNA]</scope>
    <source>
        <strain evidence="3 4">F0510</strain>
    </source>
</reference>
<dbReference type="PANTHER" id="PTHR43000">
    <property type="entry name" value="DTDP-D-GLUCOSE 4,6-DEHYDRATASE-RELATED"/>
    <property type="match status" value="1"/>
</dbReference>
<comment type="similarity">
    <text evidence="1">Belongs to the NAD(P)-dependent epimerase/dehydratase family.</text>
</comment>
<proteinExistence type="inferred from homology"/>
<dbReference type="OrthoDB" id="9779041at2"/>
<evidence type="ECO:0000313" key="3">
    <source>
        <dbReference type="EMBL" id="ERH15598.1"/>
    </source>
</evidence>
<dbReference type="InterPro" id="IPR036291">
    <property type="entry name" value="NAD(P)-bd_dom_sf"/>
</dbReference>
<protein>
    <submittedName>
        <fullName evidence="3">Phage tail component protein</fullName>
    </submittedName>
</protein>
<dbReference type="Proteomes" id="UP000016498">
    <property type="component" value="Unassembled WGS sequence"/>
</dbReference>
<evidence type="ECO:0000256" key="1">
    <source>
        <dbReference type="ARBA" id="ARBA00007637"/>
    </source>
</evidence>
<accession>U1R7A4</accession>
<dbReference type="Gene3D" id="3.40.50.720">
    <property type="entry name" value="NAD(P)-binding Rossmann-like Domain"/>
    <property type="match status" value="1"/>
</dbReference>
<dbReference type="HOGENOM" id="CLU_007383_1_7_11"/>
<comment type="caution">
    <text evidence="3">The sequence shown here is derived from an EMBL/GenBank/DDBJ whole genome shotgun (WGS) entry which is preliminary data.</text>
</comment>
<dbReference type="SUPFAM" id="SSF51735">
    <property type="entry name" value="NAD(P)-binding Rossmann-fold domains"/>
    <property type="match status" value="1"/>
</dbReference>
<feature type="domain" description="NAD-dependent epimerase/dehydratase" evidence="2">
    <location>
        <begin position="3"/>
        <end position="235"/>
    </location>
</feature>